<dbReference type="Proteomes" id="UP000494165">
    <property type="component" value="Unassembled WGS sequence"/>
</dbReference>
<gene>
    <name evidence="2" type="ORF">CLODIP_2_CD10079</name>
</gene>
<organism evidence="2 3">
    <name type="scientific">Cloeon dipterum</name>
    <dbReference type="NCBI Taxonomy" id="197152"/>
    <lineage>
        <taxon>Eukaryota</taxon>
        <taxon>Metazoa</taxon>
        <taxon>Ecdysozoa</taxon>
        <taxon>Arthropoda</taxon>
        <taxon>Hexapoda</taxon>
        <taxon>Insecta</taxon>
        <taxon>Pterygota</taxon>
        <taxon>Palaeoptera</taxon>
        <taxon>Ephemeroptera</taxon>
        <taxon>Pisciforma</taxon>
        <taxon>Baetidae</taxon>
        <taxon>Cloeon</taxon>
    </lineage>
</organism>
<comment type="caution">
    <text evidence="2">The sequence shown here is derived from an EMBL/GenBank/DDBJ whole genome shotgun (WGS) entry which is preliminary data.</text>
</comment>
<keyword evidence="3" id="KW-1185">Reference proteome</keyword>
<sequence>MSARQDQDARRRARGCLMVRLEALVGQIMTKRIRANQQQTAALTVALQTEWAKRRGDRNKGERVRQQQQPENNPLNRAGRKLPDARIDAESEGAMQASF</sequence>
<dbReference type="AlphaFoldDB" id="A0A8S1D4E3"/>
<accession>A0A8S1D4E3</accession>
<dbReference type="EMBL" id="CADEPI010000137">
    <property type="protein sequence ID" value="CAB3377016.1"/>
    <property type="molecule type" value="Genomic_DNA"/>
</dbReference>
<evidence type="ECO:0000313" key="3">
    <source>
        <dbReference type="Proteomes" id="UP000494165"/>
    </source>
</evidence>
<name>A0A8S1D4E3_9INSE</name>
<evidence type="ECO:0000313" key="2">
    <source>
        <dbReference type="EMBL" id="CAB3377016.1"/>
    </source>
</evidence>
<protein>
    <submittedName>
        <fullName evidence="2">Uncharacterized protein</fullName>
    </submittedName>
</protein>
<proteinExistence type="predicted"/>
<feature type="compositionally biased region" description="Basic and acidic residues" evidence="1">
    <location>
        <begin position="53"/>
        <end position="65"/>
    </location>
</feature>
<evidence type="ECO:0000256" key="1">
    <source>
        <dbReference type="SAM" id="MobiDB-lite"/>
    </source>
</evidence>
<feature type="region of interest" description="Disordered" evidence="1">
    <location>
        <begin position="53"/>
        <end position="99"/>
    </location>
</feature>
<reference evidence="2 3" key="1">
    <citation type="submission" date="2020-04" db="EMBL/GenBank/DDBJ databases">
        <authorList>
            <person name="Alioto T."/>
            <person name="Alioto T."/>
            <person name="Gomez Garrido J."/>
        </authorList>
    </citation>
    <scope>NUCLEOTIDE SEQUENCE [LARGE SCALE GENOMIC DNA]</scope>
</reference>
<feature type="compositionally biased region" description="Polar residues" evidence="1">
    <location>
        <begin position="66"/>
        <end position="75"/>
    </location>
</feature>